<dbReference type="Proteomes" id="UP000663828">
    <property type="component" value="Unassembled WGS sequence"/>
</dbReference>
<accession>A0A816DQE9</accession>
<evidence type="ECO:0000313" key="1">
    <source>
        <dbReference type="EMBL" id="CAF1637095.1"/>
    </source>
</evidence>
<organism evidence="1 2">
    <name type="scientific">Adineta ricciae</name>
    <name type="common">Rotifer</name>
    <dbReference type="NCBI Taxonomy" id="249248"/>
    <lineage>
        <taxon>Eukaryota</taxon>
        <taxon>Metazoa</taxon>
        <taxon>Spiralia</taxon>
        <taxon>Gnathifera</taxon>
        <taxon>Rotifera</taxon>
        <taxon>Eurotatoria</taxon>
        <taxon>Bdelloidea</taxon>
        <taxon>Adinetida</taxon>
        <taxon>Adinetidae</taxon>
        <taxon>Adineta</taxon>
    </lineage>
</organism>
<dbReference type="AlphaFoldDB" id="A0A816DQE9"/>
<dbReference type="EMBL" id="CAJNOR010008749">
    <property type="protein sequence ID" value="CAF1637095.1"/>
    <property type="molecule type" value="Genomic_DNA"/>
</dbReference>
<gene>
    <name evidence="1" type="ORF">XAT740_LOCUS52660</name>
</gene>
<protein>
    <submittedName>
        <fullName evidence="1">Uncharacterized protein</fullName>
    </submittedName>
</protein>
<name>A0A816DQE9_ADIRI</name>
<comment type="caution">
    <text evidence="1">The sequence shown here is derived from an EMBL/GenBank/DDBJ whole genome shotgun (WGS) entry which is preliminary data.</text>
</comment>
<reference evidence="1" key="1">
    <citation type="submission" date="2021-02" db="EMBL/GenBank/DDBJ databases">
        <authorList>
            <person name="Nowell W R."/>
        </authorList>
    </citation>
    <scope>NUCLEOTIDE SEQUENCE</scope>
</reference>
<keyword evidence="2" id="KW-1185">Reference proteome</keyword>
<evidence type="ECO:0000313" key="2">
    <source>
        <dbReference type="Proteomes" id="UP000663828"/>
    </source>
</evidence>
<sequence length="130" mass="15219">MAVPLWQPTTIKCLLTCLRLPLQDVEQLCKLMVLKESFSILTVLHVAIRSFRLYSDHVLSERLVSSNFEDLKRMNWEMIEYLTAPDMMPVLRQMTLVTEENCRAIQLREEIPNGSRFRPQETVGVTYTRC</sequence>
<proteinExistence type="predicted"/>